<dbReference type="Pfam" id="PF13847">
    <property type="entry name" value="Methyltransf_31"/>
    <property type="match status" value="1"/>
</dbReference>
<dbReference type="CDD" id="cd02440">
    <property type="entry name" value="AdoMet_MTases"/>
    <property type="match status" value="1"/>
</dbReference>
<dbReference type="GO" id="GO:0008168">
    <property type="term" value="F:methyltransferase activity"/>
    <property type="evidence" value="ECO:0007669"/>
    <property type="project" value="UniProtKB-KW"/>
</dbReference>
<dbReference type="EMBL" id="MVBM01000002">
    <property type="protein sequence ID" value="OOK78445.1"/>
    <property type="molecule type" value="Genomic_DNA"/>
</dbReference>
<dbReference type="InterPro" id="IPR029063">
    <property type="entry name" value="SAM-dependent_MTases_sf"/>
</dbReference>
<dbReference type="Proteomes" id="UP000189229">
    <property type="component" value="Unassembled WGS sequence"/>
</dbReference>
<keyword evidence="2" id="KW-0489">Methyltransferase</keyword>
<dbReference type="PANTHER" id="PTHR43861">
    <property type="entry name" value="TRANS-ACONITATE 2-METHYLTRANSFERASE-RELATED"/>
    <property type="match status" value="1"/>
</dbReference>
<evidence type="ECO:0000259" key="1">
    <source>
        <dbReference type="Pfam" id="PF13847"/>
    </source>
</evidence>
<reference evidence="2 3" key="1">
    <citation type="submission" date="2017-02" db="EMBL/GenBank/DDBJ databases">
        <title>Complete genome sequences of Mycobacterium kansasii strains isolated from rhesus macaques.</title>
        <authorList>
            <person name="Panda A."/>
            <person name="Nagaraj S."/>
            <person name="Zhao X."/>
            <person name="Tettelin H."/>
            <person name="Detolla L.J."/>
        </authorList>
    </citation>
    <scope>NUCLEOTIDE SEQUENCE [LARGE SCALE GENOMIC DNA]</scope>
    <source>
        <strain evidence="2 3">11-3813</strain>
    </source>
</reference>
<feature type="domain" description="Methyltransferase" evidence="1">
    <location>
        <begin position="60"/>
        <end position="161"/>
    </location>
</feature>
<comment type="caution">
    <text evidence="2">The sequence shown here is derived from an EMBL/GenBank/DDBJ whole genome shotgun (WGS) entry which is preliminary data.</text>
</comment>
<sequence>MVRVDRIGEPAKFSCHTFAQTGSAALTQSEESAEQFFELQTESNKEYWRRLGVAAPDWTGKRVLDVGCGLGALSIEMAQAGASVLGVDLDENLIAFANRKVAQEFPQLLDRVTFRAADAMSLPVAEPFDVIVSKDTFEHAPDVASLLKALDKQLARPQGILYAGFSPLYYSPYGDHGRTGLKVPWAHAVLPKRVVYAAAARHNGHPVGSLLDIGLNGNTPDQFRAAFDDSGLRIIRLAYNCGDKRLLPVLEKARKRFRRLDRFTTVSIYAVFAV</sequence>
<organism evidence="2 3">
    <name type="scientific">Mycobacterium kansasii</name>
    <dbReference type="NCBI Taxonomy" id="1768"/>
    <lineage>
        <taxon>Bacteria</taxon>
        <taxon>Bacillati</taxon>
        <taxon>Actinomycetota</taxon>
        <taxon>Actinomycetes</taxon>
        <taxon>Mycobacteriales</taxon>
        <taxon>Mycobacteriaceae</taxon>
        <taxon>Mycobacterium</taxon>
    </lineage>
</organism>
<dbReference type="InterPro" id="IPR025714">
    <property type="entry name" value="Methyltranfer_dom"/>
</dbReference>
<dbReference type="AlphaFoldDB" id="A0A1V3XGV9"/>
<evidence type="ECO:0000313" key="3">
    <source>
        <dbReference type="Proteomes" id="UP000189229"/>
    </source>
</evidence>
<name>A0A1V3XGV9_MYCKA</name>
<accession>A0A1V3XGV9</accession>
<dbReference type="SUPFAM" id="SSF53335">
    <property type="entry name" value="S-adenosyl-L-methionine-dependent methyltransferases"/>
    <property type="match status" value="1"/>
</dbReference>
<dbReference type="GO" id="GO:0032259">
    <property type="term" value="P:methylation"/>
    <property type="evidence" value="ECO:0007669"/>
    <property type="project" value="UniProtKB-KW"/>
</dbReference>
<protein>
    <submittedName>
        <fullName evidence="2">Methyltransferase domain protein</fullName>
    </submittedName>
</protein>
<evidence type="ECO:0000313" key="2">
    <source>
        <dbReference type="EMBL" id="OOK78445.1"/>
    </source>
</evidence>
<keyword evidence="2" id="KW-0808">Transferase</keyword>
<proteinExistence type="predicted"/>
<dbReference type="Gene3D" id="3.40.50.150">
    <property type="entry name" value="Vaccinia Virus protein VP39"/>
    <property type="match status" value="1"/>
</dbReference>
<gene>
    <name evidence="2" type="ORF">BZL30_2858</name>
</gene>